<reference evidence="6" key="1">
    <citation type="submission" date="2017-02" db="EMBL/GenBank/DDBJ databases">
        <authorList>
            <person name="Tafer H."/>
            <person name="Lopandic K."/>
        </authorList>
    </citation>
    <scope>NUCLEOTIDE SEQUENCE [LARGE SCALE GENOMIC DNA]</scope>
    <source>
        <strain evidence="6">CBS 366.77</strain>
    </source>
</reference>
<dbReference type="PANTHER" id="PTHR15157">
    <property type="entry name" value="UV RADIATION RESISTANCE-ASSOCIATED GENE PROTEIN"/>
    <property type="match status" value="1"/>
</dbReference>
<dbReference type="GO" id="GO:0000323">
    <property type="term" value="C:lytic vacuole"/>
    <property type="evidence" value="ECO:0007669"/>
    <property type="project" value="TreeGrafter"/>
</dbReference>
<keyword evidence="6" id="KW-1185">Reference proteome</keyword>
<name>A0A3A2ZFV3_9EURO</name>
<comment type="similarity">
    <text evidence="1">Belongs to the ATG14 family.</text>
</comment>
<keyword evidence="3" id="KW-0175">Coiled coil</keyword>
<evidence type="ECO:0000256" key="4">
    <source>
        <dbReference type="SAM" id="MobiDB-lite"/>
    </source>
</evidence>
<dbReference type="GO" id="GO:0000149">
    <property type="term" value="F:SNARE binding"/>
    <property type="evidence" value="ECO:0007669"/>
    <property type="project" value="TreeGrafter"/>
</dbReference>
<dbReference type="AlphaFoldDB" id="A0A3A2ZFV3"/>
<dbReference type="GO" id="GO:0005768">
    <property type="term" value="C:endosome"/>
    <property type="evidence" value="ECO:0007669"/>
    <property type="project" value="TreeGrafter"/>
</dbReference>
<accession>A0A3A2ZFV3</accession>
<feature type="compositionally biased region" description="Basic and acidic residues" evidence="4">
    <location>
        <begin position="486"/>
        <end position="505"/>
    </location>
</feature>
<dbReference type="EMBL" id="MVGC01000200">
    <property type="protein sequence ID" value="RJE21876.1"/>
    <property type="molecule type" value="Genomic_DNA"/>
</dbReference>
<comment type="caution">
    <text evidence="5">The sequence shown here is derived from an EMBL/GenBank/DDBJ whole genome shotgun (WGS) entry which is preliminary data.</text>
</comment>
<dbReference type="InterPro" id="IPR018791">
    <property type="entry name" value="UV_resistance/autophagy_Atg14"/>
</dbReference>
<dbReference type="Proteomes" id="UP000266188">
    <property type="component" value="Unassembled WGS sequence"/>
</dbReference>
<evidence type="ECO:0000256" key="2">
    <source>
        <dbReference type="ARBA" id="ARBA00013807"/>
    </source>
</evidence>
<gene>
    <name evidence="5" type="ORF">PHISCL_05794</name>
</gene>
<protein>
    <recommendedName>
        <fullName evidence="2">Autophagy-related protein 14</fullName>
    </recommendedName>
</protein>
<dbReference type="Pfam" id="PF10186">
    <property type="entry name" value="ATG14"/>
    <property type="match status" value="1"/>
</dbReference>
<dbReference type="PANTHER" id="PTHR15157:SF13">
    <property type="entry name" value="AUTOPHAGY-RELATED PROTEIN 14"/>
    <property type="match status" value="1"/>
</dbReference>
<organism evidence="5 6">
    <name type="scientific">Aspergillus sclerotialis</name>
    <dbReference type="NCBI Taxonomy" id="2070753"/>
    <lineage>
        <taxon>Eukaryota</taxon>
        <taxon>Fungi</taxon>
        <taxon>Dikarya</taxon>
        <taxon>Ascomycota</taxon>
        <taxon>Pezizomycotina</taxon>
        <taxon>Eurotiomycetes</taxon>
        <taxon>Eurotiomycetidae</taxon>
        <taxon>Eurotiales</taxon>
        <taxon>Aspergillaceae</taxon>
        <taxon>Aspergillus</taxon>
        <taxon>Aspergillus subgen. Polypaecilum</taxon>
    </lineage>
</organism>
<feature type="region of interest" description="Disordered" evidence="4">
    <location>
        <begin position="438"/>
        <end position="518"/>
    </location>
</feature>
<dbReference type="GO" id="GO:0035493">
    <property type="term" value="P:SNARE complex assembly"/>
    <property type="evidence" value="ECO:0007669"/>
    <property type="project" value="TreeGrafter"/>
</dbReference>
<proteinExistence type="inferred from homology"/>
<dbReference type="GO" id="GO:0032991">
    <property type="term" value="C:protein-containing complex"/>
    <property type="evidence" value="ECO:0007669"/>
    <property type="project" value="UniProtKB-ARBA"/>
</dbReference>
<sequence>MICHICSRAPNSRLPFYCPTCARSQLYQLRVENARILLEKELIGRQIEDAIVHGASQEESTEPDKATRLQDGASRRWALQIATTRQAESDTRTKALNDRIKALKTEIKNKQTEVSERKAVLSRRQSDAESAKYQLAEREAATLASIQNNTKRTDHLWHSLHSKTAEARIFLCREAASLYGLRQKILEKDGRPKEIYIIGGMPILDLREMNSAQPTHISTSLANVAHLLVLVSHYLSLRLPAEITLPHRDYPTTTIYAPSGSYISTENRSRLSRPRPLFINKSLPVLSKEDPGTYALFLEGTALLAWNASWLCRTQGLNVGSDSWEETCDIGKNLWQLLVAPPAQASTLTRAFSGRDIQTKIKAAKDTPKTTIHRTKSFPMLGHYSHGTSHSFLGASEGTEFMRTWKLPNPTKVVDKLKSTLLGEMASAEWELLEKQEWDDEAQESVKPPTQLPSQEPVPAPGPESQSGRGSEKDDISRAAIGSTDSGERIEVNEEAMKEHADPSRQKGTSGWMKLRSR</sequence>
<evidence type="ECO:0000256" key="1">
    <source>
        <dbReference type="ARBA" id="ARBA00009574"/>
    </source>
</evidence>
<evidence type="ECO:0000256" key="3">
    <source>
        <dbReference type="ARBA" id="ARBA00023054"/>
    </source>
</evidence>
<evidence type="ECO:0000313" key="6">
    <source>
        <dbReference type="Proteomes" id="UP000266188"/>
    </source>
</evidence>
<dbReference type="OrthoDB" id="16772at2759"/>
<evidence type="ECO:0000313" key="5">
    <source>
        <dbReference type="EMBL" id="RJE21876.1"/>
    </source>
</evidence>